<keyword evidence="12" id="KW-0902">Two-component regulatory system</keyword>
<dbReference type="CDD" id="cd17546">
    <property type="entry name" value="REC_hyHK_CKI1_RcsC-like"/>
    <property type="match status" value="1"/>
</dbReference>
<evidence type="ECO:0000256" key="17">
    <source>
        <dbReference type="ARBA" id="ARBA00070152"/>
    </source>
</evidence>
<comment type="function">
    <text evidence="14">Member of the two-component regulatory system BvgS/BvgA. Phosphorylates BvgA via a four-step phosphorelay in response to environmental signals.</text>
</comment>
<dbReference type="SUPFAM" id="SSF52172">
    <property type="entry name" value="CheY-like"/>
    <property type="match status" value="2"/>
</dbReference>
<organism evidence="26 27">
    <name type="scientific">Niveibacterium umoris</name>
    <dbReference type="NCBI Taxonomy" id="1193620"/>
    <lineage>
        <taxon>Bacteria</taxon>
        <taxon>Pseudomonadati</taxon>
        <taxon>Pseudomonadota</taxon>
        <taxon>Betaproteobacteria</taxon>
        <taxon>Rhodocyclales</taxon>
        <taxon>Rhodocyclaceae</taxon>
        <taxon>Niveibacterium</taxon>
    </lineage>
</organism>
<dbReference type="FunFam" id="1.10.287.130:FF:000002">
    <property type="entry name" value="Two-component osmosensing histidine kinase"/>
    <property type="match status" value="1"/>
</dbReference>
<dbReference type="Pfam" id="PF02518">
    <property type="entry name" value="HATPase_c"/>
    <property type="match status" value="1"/>
</dbReference>
<evidence type="ECO:0000256" key="3">
    <source>
        <dbReference type="ARBA" id="ARBA00012438"/>
    </source>
</evidence>
<feature type="transmembrane region" description="Helical" evidence="20">
    <location>
        <begin position="6"/>
        <end position="28"/>
    </location>
</feature>
<keyword evidence="4" id="KW-1003">Cell membrane</keyword>
<dbReference type="Gene3D" id="3.40.50.2300">
    <property type="match status" value="2"/>
</dbReference>
<evidence type="ECO:0000256" key="19">
    <source>
        <dbReference type="PROSITE-ProRule" id="PRU00169"/>
    </source>
</evidence>
<evidence type="ECO:0000259" key="23">
    <source>
        <dbReference type="PROSITE" id="PS50113"/>
    </source>
</evidence>
<evidence type="ECO:0000256" key="16">
    <source>
        <dbReference type="ARBA" id="ARBA00068150"/>
    </source>
</evidence>
<comment type="catalytic activity">
    <reaction evidence="1">
        <text>ATP + protein L-histidine = ADP + protein N-phospho-L-histidine.</text>
        <dbReference type="EC" id="2.7.13.3"/>
    </reaction>
</comment>
<dbReference type="Pfam" id="PF13188">
    <property type="entry name" value="PAS_8"/>
    <property type="match status" value="1"/>
</dbReference>
<dbReference type="GO" id="GO:0000155">
    <property type="term" value="F:phosphorelay sensor kinase activity"/>
    <property type="evidence" value="ECO:0007669"/>
    <property type="project" value="InterPro"/>
</dbReference>
<dbReference type="InterPro" id="IPR035965">
    <property type="entry name" value="PAS-like_dom_sf"/>
</dbReference>
<dbReference type="Gene3D" id="6.10.340.10">
    <property type="match status" value="1"/>
</dbReference>
<comment type="subunit">
    <text evidence="15">At low DSF concentrations, interacts with RpfF.</text>
</comment>
<dbReference type="PROSITE" id="PS50894">
    <property type="entry name" value="HPT"/>
    <property type="match status" value="1"/>
</dbReference>
<feature type="domain" description="Response regulatory" evidence="22">
    <location>
        <begin position="1184"/>
        <end position="1300"/>
    </location>
</feature>
<name>A0A840BMR3_9RHOO</name>
<dbReference type="InterPro" id="IPR003661">
    <property type="entry name" value="HisK_dim/P_dom"/>
</dbReference>
<accession>A0A840BMR3</accession>
<dbReference type="Gene3D" id="2.10.70.100">
    <property type="match status" value="1"/>
</dbReference>
<evidence type="ECO:0000256" key="13">
    <source>
        <dbReference type="ARBA" id="ARBA00023136"/>
    </source>
</evidence>
<dbReference type="Gene3D" id="3.30.450.20">
    <property type="entry name" value="PAS domain"/>
    <property type="match status" value="3"/>
</dbReference>
<keyword evidence="5 19" id="KW-0597">Phosphoprotein</keyword>
<keyword evidence="10" id="KW-0067">ATP-binding</keyword>
<dbReference type="InterPro" id="IPR000014">
    <property type="entry name" value="PAS"/>
</dbReference>
<dbReference type="PROSITE" id="PS50885">
    <property type="entry name" value="HAMP"/>
    <property type="match status" value="1"/>
</dbReference>
<dbReference type="InterPro" id="IPR011006">
    <property type="entry name" value="CheY-like_superfamily"/>
</dbReference>
<dbReference type="SUPFAM" id="SSF55785">
    <property type="entry name" value="PYP-like sensor domain (PAS domain)"/>
    <property type="match status" value="3"/>
</dbReference>
<evidence type="ECO:0000256" key="10">
    <source>
        <dbReference type="ARBA" id="ARBA00022840"/>
    </source>
</evidence>
<dbReference type="CDD" id="cd00082">
    <property type="entry name" value="HisKA"/>
    <property type="match status" value="1"/>
</dbReference>
<evidence type="ECO:0000256" key="8">
    <source>
        <dbReference type="ARBA" id="ARBA00022741"/>
    </source>
</evidence>
<feature type="domain" description="Response regulatory" evidence="22">
    <location>
        <begin position="1037"/>
        <end position="1162"/>
    </location>
</feature>
<evidence type="ECO:0000313" key="26">
    <source>
        <dbReference type="EMBL" id="MBB4013824.1"/>
    </source>
</evidence>
<feature type="domain" description="Histidine kinase" evidence="21">
    <location>
        <begin position="801"/>
        <end position="1022"/>
    </location>
</feature>
<proteinExistence type="predicted"/>
<dbReference type="SUPFAM" id="SSF47226">
    <property type="entry name" value="Histidine-containing phosphotransfer domain, HPT domain"/>
    <property type="match status" value="1"/>
</dbReference>
<keyword evidence="13 20" id="KW-0472">Membrane</keyword>
<dbReference type="SUPFAM" id="SSF158472">
    <property type="entry name" value="HAMP domain-like"/>
    <property type="match status" value="1"/>
</dbReference>
<evidence type="ECO:0000259" key="21">
    <source>
        <dbReference type="PROSITE" id="PS50109"/>
    </source>
</evidence>
<dbReference type="EC" id="2.7.13.3" evidence="3"/>
<dbReference type="PROSITE" id="PS50110">
    <property type="entry name" value="RESPONSE_REGULATORY"/>
    <property type="match status" value="2"/>
</dbReference>
<evidence type="ECO:0000256" key="1">
    <source>
        <dbReference type="ARBA" id="ARBA00000085"/>
    </source>
</evidence>
<evidence type="ECO:0000256" key="20">
    <source>
        <dbReference type="SAM" id="Phobius"/>
    </source>
</evidence>
<dbReference type="GO" id="GO:0005524">
    <property type="term" value="F:ATP binding"/>
    <property type="evidence" value="ECO:0007669"/>
    <property type="project" value="UniProtKB-KW"/>
</dbReference>
<dbReference type="GO" id="GO:0005886">
    <property type="term" value="C:plasma membrane"/>
    <property type="evidence" value="ECO:0007669"/>
    <property type="project" value="UniProtKB-SubCell"/>
</dbReference>
<feature type="modified residue" description="Phosphohistidine" evidence="18">
    <location>
        <position position="1377"/>
    </location>
</feature>
<dbReference type="SMART" id="SM00091">
    <property type="entry name" value="PAS"/>
    <property type="match status" value="3"/>
</dbReference>
<dbReference type="InterPro" id="IPR000700">
    <property type="entry name" value="PAS-assoc_C"/>
</dbReference>
<dbReference type="FunFam" id="3.30.565.10:FF:000010">
    <property type="entry name" value="Sensor histidine kinase RcsC"/>
    <property type="match status" value="1"/>
</dbReference>
<dbReference type="InterPro" id="IPR004358">
    <property type="entry name" value="Sig_transdc_His_kin-like_C"/>
</dbReference>
<evidence type="ECO:0000259" key="22">
    <source>
        <dbReference type="PROSITE" id="PS50110"/>
    </source>
</evidence>
<keyword evidence="11 20" id="KW-1133">Transmembrane helix</keyword>
<evidence type="ECO:0000256" key="11">
    <source>
        <dbReference type="ARBA" id="ARBA00022989"/>
    </source>
</evidence>
<dbReference type="RefSeq" id="WP_183635743.1">
    <property type="nucleotide sequence ID" value="NZ_BAABLE010000005.1"/>
</dbReference>
<comment type="subcellular location">
    <subcellularLocation>
        <location evidence="2">Cell membrane</location>
        <topology evidence="2">Multi-pass membrane protein</topology>
    </subcellularLocation>
</comment>
<evidence type="ECO:0000259" key="25">
    <source>
        <dbReference type="PROSITE" id="PS50894"/>
    </source>
</evidence>
<dbReference type="PROSITE" id="PS50113">
    <property type="entry name" value="PAC"/>
    <property type="match status" value="1"/>
</dbReference>
<keyword evidence="7 20" id="KW-0812">Transmembrane</keyword>
<comment type="caution">
    <text evidence="26">The sequence shown here is derived from an EMBL/GenBank/DDBJ whole genome shotgun (WGS) entry which is preliminary data.</text>
</comment>
<dbReference type="SUPFAM" id="SSF47384">
    <property type="entry name" value="Homodimeric domain of signal transducing histidine kinase"/>
    <property type="match status" value="1"/>
</dbReference>
<evidence type="ECO:0000256" key="4">
    <source>
        <dbReference type="ARBA" id="ARBA00022475"/>
    </source>
</evidence>
<dbReference type="InterPro" id="IPR036641">
    <property type="entry name" value="HPT_dom_sf"/>
</dbReference>
<evidence type="ECO:0000256" key="14">
    <source>
        <dbReference type="ARBA" id="ARBA00058004"/>
    </source>
</evidence>
<dbReference type="InterPro" id="IPR013655">
    <property type="entry name" value="PAS_fold_3"/>
</dbReference>
<dbReference type="InterPro" id="IPR005467">
    <property type="entry name" value="His_kinase_dom"/>
</dbReference>
<evidence type="ECO:0000313" key="27">
    <source>
        <dbReference type="Proteomes" id="UP000561045"/>
    </source>
</evidence>
<feature type="modified residue" description="4-aspartylphosphate" evidence="19">
    <location>
        <position position="1091"/>
    </location>
</feature>
<dbReference type="Pfam" id="PF00072">
    <property type="entry name" value="Response_reg"/>
    <property type="match status" value="1"/>
</dbReference>
<evidence type="ECO:0000259" key="24">
    <source>
        <dbReference type="PROSITE" id="PS50885"/>
    </source>
</evidence>
<feature type="domain" description="HAMP" evidence="24">
    <location>
        <begin position="334"/>
        <end position="386"/>
    </location>
</feature>
<evidence type="ECO:0000256" key="15">
    <source>
        <dbReference type="ARBA" id="ARBA00064003"/>
    </source>
</evidence>
<dbReference type="InterPro" id="IPR036097">
    <property type="entry name" value="HisK_dim/P_sf"/>
</dbReference>
<dbReference type="PANTHER" id="PTHR45339:SF1">
    <property type="entry name" value="HYBRID SIGNAL TRANSDUCTION HISTIDINE KINASE J"/>
    <property type="match status" value="1"/>
</dbReference>
<dbReference type="Gene3D" id="1.10.287.130">
    <property type="match status" value="1"/>
</dbReference>
<feature type="modified residue" description="4-aspartylphosphate" evidence="19">
    <location>
        <position position="1233"/>
    </location>
</feature>
<feature type="domain" description="HPt" evidence="25">
    <location>
        <begin position="1338"/>
        <end position="1436"/>
    </location>
</feature>
<protein>
    <recommendedName>
        <fullName evidence="16">Sensory/regulatory protein RpfC</fullName>
        <ecNumber evidence="3">2.7.13.3</ecNumber>
    </recommendedName>
    <alternativeName>
        <fullName evidence="17">Virulence sensor protein BvgS</fullName>
    </alternativeName>
</protein>
<feature type="transmembrane region" description="Helical" evidence="20">
    <location>
        <begin position="315"/>
        <end position="333"/>
    </location>
</feature>
<dbReference type="SMART" id="SM00448">
    <property type="entry name" value="REC"/>
    <property type="match status" value="2"/>
</dbReference>
<dbReference type="NCBIfam" id="TIGR00229">
    <property type="entry name" value="sensory_box"/>
    <property type="match status" value="1"/>
</dbReference>
<dbReference type="PRINTS" id="PR00344">
    <property type="entry name" value="BCTRLSENSOR"/>
</dbReference>
<dbReference type="EMBL" id="JACIET010000002">
    <property type="protein sequence ID" value="MBB4013824.1"/>
    <property type="molecule type" value="Genomic_DNA"/>
</dbReference>
<dbReference type="Pfam" id="PF00512">
    <property type="entry name" value="HisKA"/>
    <property type="match status" value="1"/>
</dbReference>
<dbReference type="Pfam" id="PF00672">
    <property type="entry name" value="HAMP"/>
    <property type="match status" value="1"/>
</dbReference>
<dbReference type="Gene3D" id="1.20.120.160">
    <property type="entry name" value="HPT domain"/>
    <property type="match status" value="1"/>
</dbReference>
<dbReference type="SMART" id="SM00387">
    <property type="entry name" value="HATPase_c"/>
    <property type="match status" value="1"/>
</dbReference>
<dbReference type="InterPro" id="IPR003594">
    <property type="entry name" value="HATPase_dom"/>
</dbReference>
<keyword evidence="6" id="KW-0808">Transferase</keyword>
<dbReference type="InterPro" id="IPR008207">
    <property type="entry name" value="Sig_transdc_His_kin_Hpt_dom"/>
</dbReference>
<dbReference type="InterPro" id="IPR001610">
    <property type="entry name" value="PAC"/>
</dbReference>
<dbReference type="Gene3D" id="3.30.565.10">
    <property type="entry name" value="Histidine kinase-like ATPase, C-terminal domain"/>
    <property type="match status" value="1"/>
</dbReference>
<evidence type="ECO:0000256" key="9">
    <source>
        <dbReference type="ARBA" id="ARBA00022777"/>
    </source>
</evidence>
<dbReference type="PROSITE" id="PS50109">
    <property type="entry name" value="HIS_KIN"/>
    <property type="match status" value="1"/>
</dbReference>
<dbReference type="CDD" id="cd16922">
    <property type="entry name" value="HATPase_EvgS-ArcB-TorS-like"/>
    <property type="match status" value="1"/>
</dbReference>
<keyword evidence="9" id="KW-0418">Kinase</keyword>
<sequence>MKAYRILPQLLLGFLLLSPLPLAGLAWWSSAAFERTLSDTAVTTLSSLADKKADQINAYVNERVKDTETLAKSPTTQHALSILPSLIASSDEVQYGVDERRYRDYFEDAYIQGNGYDLLLTANDGTVVFSILHEPDFASNLNTGRYRDTILARAHRQALELLETQVTPVAAYAPSGDKPSVFVVSPVIRDGKALGTVALQLQLSQLTVVTTDATGLGKSGETIITQLEGNEALSVTPLKTDPDAAFRLRRPLSKLGSPMQAAIRGERGSGIGADYRGTPVVAAWRYLPALRWFMVVKQDVQEALEPARRLRERSLIALVVLSCAGFIAALFLARSIVQPITRLTEATERIADGKLGERAPIAGSAEFRVLGERFNQMADRLAEEQALLEQRVAERTEALASSRNRFDDMVRRIPVGVYVFRFRADGGIAFDYVSPRFCELIGVPEATLMRDASQAFAAIHPDDLPEVARLNDIAARTMAPFRVECRFKVGGDNRWFRLASDGIELPEGGSLWNGVLTDITESKLAEAAIQESQQRLALATRAAGIGIWDWDLRNDALLWDDAMFRLYHARPEDFSGALDAWTSRVLPEDLARLRGELDAAIAGESAFDTEFRVRGPDGELHYLRALAMVVRGEDNTAVRMVGTNWDITGRKRDELALKQAADEQSTIFETATLGICLLRNRVVIKCNRRLEEMLGAAPGELIGHSTRSWYLDETAYIAGGEIYGELAAGGIHRRDQVLQRRDGSRFVSRLSGRAIDPDDLSRGAVWTFDDVTQERQTVADLEAARRAADAASQAKSEFLANMSHEIRTPMNAVLGLTQLVLDGELAREQREYLETVLTSGRALLGVLNDVLDYSKVEAGRIEIEQVPMSIEALLRGVADLFAARAEEKRLELFLDVAPGVPTEVEGDPLRLTQVLNNLVGNAIKFTDRGEVAVRVEVAGREGDTVRLRFAVRDTGVGLSGEQAGRLFQAFTQADGSVTRRHGGTGLGLAISRKLVGLMGGEIAVSSALGAGATFSFTVAVRTLGEAVPLPAPLAGSRALIVSAHDTARETVGRWFADAGATVAVAPDAANALRQIESARDNQQPFDLALLDWSLPDPGAAVVAQALRAVESGGAQAPCVLLALVGARERAELSSRAPTLGVSAIAAKPVTASQLFDLIAQARAGAHPKASERLGAKLPHYGATRVLLAEDNLQNQQVAAGLLARRGITVTLAGNGEEALAHARASRFDLILMDLHMPVMDGLQATHAIRQLPGCEQVPVVAMTAAVLPEDRARCVAVGMVDFIPKPVEPAVLDAVLARWLTAEVGEVQNLAPPRTPAAVLPALPGFDLAGAMRRMEGDTALLWRLLQGFADAHAQVVDEIAAVRGAGRREEAIARLHALKGAAANLGAEVLAHAAATYEQALRDGGAIEASAQAFGDALVASLERIRSLSAPAPAAAAPAANALGPLLAALTPYLEGHELVPDALLETLRQRAEYDPARGLLTRLLRQIEHFDADGALATLAQLAATHDLERSA</sequence>
<dbReference type="PANTHER" id="PTHR45339">
    <property type="entry name" value="HYBRID SIGNAL TRANSDUCTION HISTIDINE KINASE J"/>
    <property type="match status" value="1"/>
</dbReference>
<dbReference type="CDD" id="cd00130">
    <property type="entry name" value="PAS"/>
    <property type="match status" value="2"/>
</dbReference>
<dbReference type="InterPro" id="IPR001789">
    <property type="entry name" value="Sig_transdc_resp-reg_receiver"/>
</dbReference>
<keyword evidence="8" id="KW-0547">Nucleotide-binding</keyword>
<dbReference type="SMART" id="SM00388">
    <property type="entry name" value="HisKA"/>
    <property type="match status" value="1"/>
</dbReference>
<dbReference type="InterPro" id="IPR003660">
    <property type="entry name" value="HAMP_dom"/>
</dbReference>
<gene>
    <name evidence="26" type="ORF">GGR36_003170</name>
</gene>
<dbReference type="Pfam" id="PF01627">
    <property type="entry name" value="Hpt"/>
    <property type="match status" value="1"/>
</dbReference>
<feature type="domain" description="PAC" evidence="23">
    <location>
        <begin position="607"/>
        <end position="659"/>
    </location>
</feature>
<evidence type="ECO:0000256" key="18">
    <source>
        <dbReference type="PROSITE-ProRule" id="PRU00110"/>
    </source>
</evidence>
<dbReference type="SMART" id="SM00304">
    <property type="entry name" value="HAMP"/>
    <property type="match status" value="1"/>
</dbReference>
<evidence type="ECO:0000256" key="5">
    <source>
        <dbReference type="ARBA" id="ARBA00022553"/>
    </source>
</evidence>
<evidence type="ECO:0000256" key="2">
    <source>
        <dbReference type="ARBA" id="ARBA00004651"/>
    </source>
</evidence>
<dbReference type="Pfam" id="PF08447">
    <property type="entry name" value="PAS_3"/>
    <property type="match status" value="1"/>
</dbReference>
<dbReference type="Proteomes" id="UP000561045">
    <property type="component" value="Unassembled WGS sequence"/>
</dbReference>
<dbReference type="SUPFAM" id="SSF55874">
    <property type="entry name" value="ATPase domain of HSP90 chaperone/DNA topoisomerase II/histidine kinase"/>
    <property type="match status" value="1"/>
</dbReference>
<dbReference type="SMART" id="SM00086">
    <property type="entry name" value="PAC"/>
    <property type="match status" value="2"/>
</dbReference>
<evidence type="ECO:0000256" key="6">
    <source>
        <dbReference type="ARBA" id="ARBA00022679"/>
    </source>
</evidence>
<evidence type="ECO:0000256" key="12">
    <source>
        <dbReference type="ARBA" id="ARBA00023012"/>
    </source>
</evidence>
<dbReference type="CDD" id="cd06225">
    <property type="entry name" value="HAMP"/>
    <property type="match status" value="1"/>
</dbReference>
<dbReference type="InterPro" id="IPR036890">
    <property type="entry name" value="HATPase_C_sf"/>
</dbReference>
<keyword evidence="27" id="KW-1185">Reference proteome</keyword>
<evidence type="ECO:0000256" key="7">
    <source>
        <dbReference type="ARBA" id="ARBA00022692"/>
    </source>
</evidence>
<reference evidence="26 27" key="1">
    <citation type="submission" date="2020-08" db="EMBL/GenBank/DDBJ databases">
        <title>Genomic Encyclopedia of Type Strains, Phase IV (KMG-IV): sequencing the most valuable type-strain genomes for metagenomic binning, comparative biology and taxonomic classification.</title>
        <authorList>
            <person name="Goeker M."/>
        </authorList>
    </citation>
    <scope>NUCLEOTIDE SEQUENCE [LARGE SCALE GENOMIC DNA]</scope>
    <source>
        <strain evidence="26 27">DSM 106739</strain>
    </source>
</reference>